<dbReference type="OrthoDB" id="3793279at2759"/>
<feature type="compositionally biased region" description="Polar residues" evidence="1">
    <location>
        <begin position="1"/>
        <end position="22"/>
    </location>
</feature>
<feature type="compositionally biased region" description="Low complexity" evidence="1">
    <location>
        <begin position="30"/>
        <end position="47"/>
    </location>
</feature>
<evidence type="ECO:0000313" key="3">
    <source>
        <dbReference type="Proteomes" id="UP000800096"/>
    </source>
</evidence>
<reference evidence="2" key="1">
    <citation type="journal article" date="2020" name="Stud. Mycol.">
        <title>101 Dothideomycetes genomes: a test case for predicting lifestyles and emergence of pathogens.</title>
        <authorList>
            <person name="Haridas S."/>
            <person name="Albert R."/>
            <person name="Binder M."/>
            <person name="Bloem J."/>
            <person name="Labutti K."/>
            <person name="Salamov A."/>
            <person name="Andreopoulos B."/>
            <person name="Baker S."/>
            <person name="Barry K."/>
            <person name="Bills G."/>
            <person name="Bluhm B."/>
            <person name="Cannon C."/>
            <person name="Castanera R."/>
            <person name="Culley D."/>
            <person name="Daum C."/>
            <person name="Ezra D."/>
            <person name="Gonzalez J."/>
            <person name="Henrissat B."/>
            <person name="Kuo A."/>
            <person name="Liang C."/>
            <person name="Lipzen A."/>
            <person name="Lutzoni F."/>
            <person name="Magnuson J."/>
            <person name="Mondo S."/>
            <person name="Nolan M."/>
            <person name="Ohm R."/>
            <person name="Pangilinan J."/>
            <person name="Park H.-J."/>
            <person name="Ramirez L."/>
            <person name="Alfaro M."/>
            <person name="Sun H."/>
            <person name="Tritt A."/>
            <person name="Yoshinaga Y."/>
            <person name="Zwiers L.-H."/>
            <person name="Turgeon B."/>
            <person name="Goodwin S."/>
            <person name="Spatafora J."/>
            <person name="Crous P."/>
            <person name="Grigoriev I."/>
        </authorList>
    </citation>
    <scope>NUCLEOTIDE SEQUENCE</scope>
    <source>
        <strain evidence="2">HMLAC05119</strain>
    </source>
</reference>
<evidence type="ECO:0000313" key="2">
    <source>
        <dbReference type="EMBL" id="KAF1912136.1"/>
    </source>
</evidence>
<feature type="region of interest" description="Disordered" evidence="1">
    <location>
        <begin position="149"/>
        <end position="169"/>
    </location>
</feature>
<proteinExistence type="predicted"/>
<dbReference type="EMBL" id="ML979141">
    <property type="protein sequence ID" value="KAF1912136.1"/>
    <property type="molecule type" value="Genomic_DNA"/>
</dbReference>
<feature type="compositionally biased region" description="Polar residues" evidence="1">
    <location>
        <begin position="48"/>
        <end position="80"/>
    </location>
</feature>
<feature type="region of interest" description="Disordered" evidence="1">
    <location>
        <begin position="216"/>
        <end position="245"/>
    </location>
</feature>
<gene>
    <name evidence="2" type="ORF">BDU57DRAFT_459500</name>
</gene>
<name>A0A6A5QBH3_AMPQU</name>
<accession>A0A6A5QBH3</accession>
<sequence length="417" mass="42429">LTPSASVNVTTSLGSTGTNSDAPRSPFPLPSSSVSGSISMPPSSANSTVPASSTPRSGTFTEITPPANSVPVQSSNITSNPPVTQTVVIPPTGGNFTVSSGTVVSVSIPSASANITVPVTIPPVNITSALPSVTTSASLNITDTPPFATSNSSSFPSASPTPSFNGTTPSICPTAPITVTETIAASIQVVTTTIIQTVTAPAASIIPSTLADAASAVPAPSSSAGTPSPDGTRESVYRARGQPASQYQRDAACGLTSNIIRNPDFATSNGEVYGWDIDTSDPNITLETGDSPTGNGTIAQFRSAAAGRELTVTQAMTLCPGQEYDFAASTQQASALADCRVVFTVVYLDGTRSSVLSVAPKEDWTRQNATFTAGSQPEADLEIAATCNGYLGVPVADQDGWMRVEVQGVSMVRDDDE</sequence>
<feature type="region of interest" description="Disordered" evidence="1">
    <location>
        <begin position="1"/>
        <end position="84"/>
    </location>
</feature>
<feature type="compositionally biased region" description="Low complexity" evidence="1">
    <location>
        <begin position="216"/>
        <end position="230"/>
    </location>
</feature>
<dbReference type="Proteomes" id="UP000800096">
    <property type="component" value="Unassembled WGS sequence"/>
</dbReference>
<organism evidence="2 3">
    <name type="scientific">Ampelomyces quisqualis</name>
    <name type="common">Powdery mildew agent</name>
    <dbReference type="NCBI Taxonomy" id="50730"/>
    <lineage>
        <taxon>Eukaryota</taxon>
        <taxon>Fungi</taxon>
        <taxon>Dikarya</taxon>
        <taxon>Ascomycota</taxon>
        <taxon>Pezizomycotina</taxon>
        <taxon>Dothideomycetes</taxon>
        <taxon>Pleosporomycetidae</taxon>
        <taxon>Pleosporales</taxon>
        <taxon>Pleosporineae</taxon>
        <taxon>Phaeosphaeriaceae</taxon>
        <taxon>Ampelomyces</taxon>
    </lineage>
</organism>
<protein>
    <submittedName>
        <fullName evidence="2">Uncharacterized protein</fullName>
    </submittedName>
</protein>
<feature type="compositionally biased region" description="Low complexity" evidence="1">
    <location>
        <begin position="149"/>
        <end position="165"/>
    </location>
</feature>
<dbReference type="Gene3D" id="2.60.120.260">
    <property type="entry name" value="Galactose-binding domain-like"/>
    <property type="match status" value="1"/>
</dbReference>
<feature type="non-terminal residue" evidence="2">
    <location>
        <position position="1"/>
    </location>
</feature>
<evidence type="ECO:0000256" key="1">
    <source>
        <dbReference type="SAM" id="MobiDB-lite"/>
    </source>
</evidence>
<dbReference type="AlphaFoldDB" id="A0A6A5QBH3"/>
<keyword evidence="3" id="KW-1185">Reference proteome</keyword>